<gene>
    <name evidence="1" type="ORF">EB796_012228</name>
</gene>
<protein>
    <submittedName>
        <fullName evidence="1">Uncharacterized protein</fullName>
    </submittedName>
</protein>
<dbReference type="InterPro" id="IPR011993">
    <property type="entry name" value="PH-like_dom_sf"/>
</dbReference>
<reference evidence="1" key="1">
    <citation type="submission" date="2020-06" db="EMBL/GenBank/DDBJ databases">
        <title>Draft genome of Bugula neritina, a colonial animal packing powerful symbionts and potential medicines.</title>
        <authorList>
            <person name="Rayko M."/>
        </authorList>
    </citation>
    <scope>NUCLEOTIDE SEQUENCE [LARGE SCALE GENOMIC DNA]</scope>
    <source>
        <strain evidence="1">Kwan_BN1</strain>
    </source>
</reference>
<evidence type="ECO:0000313" key="1">
    <source>
        <dbReference type="EMBL" id="KAF6029465.1"/>
    </source>
</evidence>
<keyword evidence="2" id="KW-1185">Reference proteome</keyword>
<accession>A0A7J7JU67</accession>
<dbReference type="OrthoDB" id="9994380at2759"/>
<dbReference type="AlphaFoldDB" id="A0A7J7JU67"/>
<dbReference type="SUPFAM" id="SSF50729">
    <property type="entry name" value="PH domain-like"/>
    <property type="match status" value="1"/>
</dbReference>
<sequence length="488" mass="55284">MLLQSFCHCRFDRMSEKEGRYYVEYLGWKESRGLYGREFTEPVITELLARRRNLELPKMTVKVSNQELLISQEVQGRGGGRPEKSNKYPSIPIKDVSFVIQGLYPDGDVVACIFLGYNPYTKCAIHVHVYRFDSEATAAMFVSHVNSIISNPTMRSRIISIEKDLSDLGHVVIRQQLAPAERKVSHHRYYSEGSEGASYGMQLSYSPESLSPAYPSAEEALKGRTDIKITKSRKPVEDQKAVRRNFRSLHEELEYKMNLQEAPILLPPKDYDTIFRRHGRLGIRDEVKRSSQTILGPNGVFGNINGQSDEDQVEKLSSENALPMRPKTMIDQNANITSTMLPQSNGHHQPPAIVRSQSDNMLQFPLHRQNSVASSDRSNNSDEMFADGLYQGYRPRKHARSQSKENGKQVTDDLTTQMAMWSPSYSFGQTGIKSLPTHHEEDTDLLNRTAPAGSLVKTEPTIPTEDYHSGGYSITPIKHIKRSNSQKF</sequence>
<name>A0A7J7JU67_BUGNE</name>
<evidence type="ECO:0000313" key="2">
    <source>
        <dbReference type="Proteomes" id="UP000593567"/>
    </source>
</evidence>
<comment type="caution">
    <text evidence="1">The sequence shown here is derived from an EMBL/GenBank/DDBJ whole genome shotgun (WGS) entry which is preliminary data.</text>
</comment>
<dbReference type="Proteomes" id="UP000593567">
    <property type="component" value="Unassembled WGS sequence"/>
</dbReference>
<organism evidence="1 2">
    <name type="scientific">Bugula neritina</name>
    <name type="common">Brown bryozoan</name>
    <name type="synonym">Sertularia neritina</name>
    <dbReference type="NCBI Taxonomy" id="10212"/>
    <lineage>
        <taxon>Eukaryota</taxon>
        <taxon>Metazoa</taxon>
        <taxon>Spiralia</taxon>
        <taxon>Lophotrochozoa</taxon>
        <taxon>Bryozoa</taxon>
        <taxon>Gymnolaemata</taxon>
        <taxon>Cheilostomatida</taxon>
        <taxon>Flustrina</taxon>
        <taxon>Buguloidea</taxon>
        <taxon>Bugulidae</taxon>
        <taxon>Bugula</taxon>
    </lineage>
</organism>
<dbReference type="PANTHER" id="PTHR41148">
    <property type="entry name" value="LP09875P"/>
    <property type="match status" value="1"/>
</dbReference>
<dbReference type="PANTHER" id="PTHR41148:SF1">
    <property type="entry name" value="LP09875P"/>
    <property type="match status" value="1"/>
</dbReference>
<proteinExistence type="predicted"/>
<dbReference type="EMBL" id="VXIV02001813">
    <property type="protein sequence ID" value="KAF6029465.1"/>
    <property type="molecule type" value="Genomic_DNA"/>
</dbReference>
<dbReference type="Gene3D" id="2.30.29.30">
    <property type="entry name" value="Pleckstrin-homology domain (PH domain)/Phosphotyrosine-binding domain (PTB)"/>
    <property type="match status" value="1"/>
</dbReference>